<dbReference type="InterPro" id="IPR029062">
    <property type="entry name" value="Class_I_gatase-like"/>
</dbReference>
<reference evidence="2 3" key="1">
    <citation type="submission" date="2024-09" db="EMBL/GenBank/DDBJ databases">
        <authorList>
            <person name="Sun Q."/>
            <person name="Mori K."/>
        </authorList>
    </citation>
    <scope>NUCLEOTIDE SEQUENCE [LARGE SCALE GENOMIC DNA]</scope>
    <source>
        <strain evidence="2 3">CCM 7759</strain>
    </source>
</reference>
<dbReference type="RefSeq" id="WP_377467711.1">
    <property type="nucleotide sequence ID" value="NZ_JBHLWN010000008.1"/>
</dbReference>
<evidence type="ECO:0000259" key="1">
    <source>
        <dbReference type="Pfam" id="PF06283"/>
    </source>
</evidence>
<dbReference type="InterPro" id="IPR029010">
    <property type="entry name" value="ThuA-like"/>
</dbReference>
<comment type="caution">
    <text evidence="2">The sequence shown here is derived from an EMBL/GenBank/DDBJ whole genome shotgun (WGS) entry which is preliminary data.</text>
</comment>
<sequence length="227" mass="25433">MKRIVAVVGDYYHDAALIKESLEAAQREQDVRWQVEYATVEQLTGKLSENPEAVLLFKEDRIQPQDAPDRLWMSADLAARIVSYVESGGGWLAWHSGLASYAVEGAYVQMLRGYFKYHPSEHQTVTYVGGYPGDTAAGGAECRERAEDGNRRVQFAIVDEHYFVHCDTERTNVFLRSRSVDGESIAGWSHSFGKGRVCCLTPAHLRDGLLHPEQLGLLRQCISWLAG</sequence>
<evidence type="ECO:0000313" key="2">
    <source>
        <dbReference type="EMBL" id="MFC0211024.1"/>
    </source>
</evidence>
<gene>
    <name evidence="2" type="ORF">ACFFK0_00950</name>
</gene>
<keyword evidence="3" id="KW-1185">Reference proteome</keyword>
<dbReference type="Pfam" id="PF06283">
    <property type="entry name" value="ThuA"/>
    <property type="match status" value="1"/>
</dbReference>
<dbReference type="EMBL" id="JBHLWN010000008">
    <property type="protein sequence ID" value="MFC0211024.1"/>
    <property type="molecule type" value="Genomic_DNA"/>
</dbReference>
<dbReference type="SUPFAM" id="SSF52317">
    <property type="entry name" value="Class I glutamine amidotransferase-like"/>
    <property type="match status" value="1"/>
</dbReference>
<organism evidence="2 3">
    <name type="scientific">Paenibacillus chartarius</name>
    <dbReference type="NCBI Taxonomy" id="747481"/>
    <lineage>
        <taxon>Bacteria</taxon>
        <taxon>Bacillati</taxon>
        <taxon>Bacillota</taxon>
        <taxon>Bacilli</taxon>
        <taxon>Bacillales</taxon>
        <taxon>Paenibacillaceae</taxon>
        <taxon>Paenibacillus</taxon>
    </lineage>
</organism>
<dbReference type="Proteomes" id="UP001589776">
    <property type="component" value="Unassembled WGS sequence"/>
</dbReference>
<feature type="domain" description="ThuA-like" evidence="1">
    <location>
        <begin position="74"/>
        <end position="224"/>
    </location>
</feature>
<accession>A0ABV6DEJ5</accession>
<proteinExistence type="predicted"/>
<protein>
    <submittedName>
        <fullName evidence="2">ThuA domain-containing protein</fullName>
    </submittedName>
</protein>
<name>A0ABV6DEJ5_9BACL</name>
<dbReference type="Gene3D" id="3.40.50.880">
    <property type="match status" value="1"/>
</dbReference>
<evidence type="ECO:0000313" key="3">
    <source>
        <dbReference type="Proteomes" id="UP001589776"/>
    </source>
</evidence>